<gene>
    <name evidence="1" type="ORF">SAMN04488529_10861</name>
</gene>
<dbReference type="SUPFAM" id="SSF89360">
    <property type="entry name" value="HesB-like domain"/>
    <property type="match status" value="1"/>
</dbReference>
<reference evidence="1 2" key="1">
    <citation type="submission" date="2016-10" db="EMBL/GenBank/DDBJ databases">
        <authorList>
            <person name="de Groot N.N."/>
        </authorList>
    </citation>
    <scope>NUCLEOTIDE SEQUENCE [LARGE SCALE GENOMIC DNA]</scope>
    <source>
        <strain evidence="1 2">DSM 12272</strain>
    </source>
</reference>
<dbReference type="Gene3D" id="2.60.300.12">
    <property type="entry name" value="HesB-like domain"/>
    <property type="match status" value="1"/>
</dbReference>
<name>A0A1H0TU40_9CLOT</name>
<organism evidence="1 2">
    <name type="scientific">Clostridium gasigenes</name>
    <dbReference type="NCBI Taxonomy" id="94869"/>
    <lineage>
        <taxon>Bacteria</taxon>
        <taxon>Bacillati</taxon>
        <taxon>Bacillota</taxon>
        <taxon>Clostridia</taxon>
        <taxon>Eubacteriales</taxon>
        <taxon>Clostridiaceae</taxon>
        <taxon>Clostridium</taxon>
    </lineage>
</organism>
<keyword evidence="2" id="KW-1185">Reference proteome</keyword>
<proteinExistence type="predicted"/>
<dbReference type="AlphaFoldDB" id="A0A1H0TU40"/>
<sequence>MEMNIKFDEKTKIGLLNLIESSSADYARIKVVGNGCGKPAYNIYSSFKGDNDITVIINDIKFVISKEDKKLCSNIEIKYDKEVYNNGFYVKMI</sequence>
<dbReference type="RefSeq" id="WP_242873988.1">
    <property type="nucleotide sequence ID" value="NZ_FNJM01000008.1"/>
</dbReference>
<dbReference type="Proteomes" id="UP000198597">
    <property type="component" value="Unassembled WGS sequence"/>
</dbReference>
<evidence type="ECO:0000313" key="2">
    <source>
        <dbReference type="Proteomes" id="UP000198597"/>
    </source>
</evidence>
<dbReference type="InterPro" id="IPR035903">
    <property type="entry name" value="HesB-like_dom_sf"/>
</dbReference>
<dbReference type="EMBL" id="FNJM01000008">
    <property type="protein sequence ID" value="SDP57632.1"/>
    <property type="molecule type" value="Genomic_DNA"/>
</dbReference>
<protein>
    <submittedName>
        <fullName evidence="1">Fe-S cluster assembly iron-binding protein IscA</fullName>
    </submittedName>
</protein>
<accession>A0A1H0TU40</accession>
<evidence type="ECO:0000313" key="1">
    <source>
        <dbReference type="EMBL" id="SDP57632.1"/>
    </source>
</evidence>